<keyword evidence="1" id="KW-1133">Transmembrane helix</keyword>
<dbReference type="RefSeq" id="WP_263370851.1">
    <property type="nucleotide sequence ID" value="NZ_JAGSYD010000002.1"/>
</dbReference>
<feature type="transmembrane region" description="Helical" evidence="1">
    <location>
        <begin position="100"/>
        <end position="120"/>
    </location>
</feature>
<dbReference type="InterPro" id="IPR056739">
    <property type="entry name" value="NfeD_membrane"/>
</dbReference>
<accession>A0ABW1ZFP8</accession>
<name>A0ABW1ZFP8_9BACT</name>
<dbReference type="Proteomes" id="UP001596391">
    <property type="component" value="Unassembled WGS sequence"/>
</dbReference>
<dbReference type="EMBL" id="JBHSWI010000001">
    <property type="protein sequence ID" value="MFC6647240.1"/>
    <property type="molecule type" value="Genomic_DNA"/>
</dbReference>
<sequence>MLPLPFAPALTLLLITVGGLLLAWEANHPGSMLPGGIGLIAVLIALASVMRSQDAAEHVSGLIAAFAAMLASFRWPKRWLFGIAAALWVGAFLAIGPRWVAILCAAVLAVATSLLAEITARARRNKALR</sequence>
<dbReference type="Pfam" id="PF24961">
    <property type="entry name" value="NfeD_membrane"/>
    <property type="match status" value="1"/>
</dbReference>
<evidence type="ECO:0000313" key="3">
    <source>
        <dbReference type="EMBL" id="MFC6647240.1"/>
    </source>
</evidence>
<feature type="transmembrane region" description="Helical" evidence="1">
    <location>
        <begin position="6"/>
        <end position="24"/>
    </location>
</feature>
<reference evidence="4" key="1">
    <citation type="journal article" date="2019" name="Int. J. Syst. Evol. Microbiol.">
        <title>The Global Catalogue of Microorganisms (GCM) 10K type strain sequencing project: providing services to taxonomists for standard genome sequencing and annotation.</title>
        <authorList>
            <consortium name="The Broad Institute Genomics Platform"/>
            <consortium name="The Broad Institute Genome Sequencing Center for Infectious Disease"/>
            <person name="Wu L."/>
            <person name="Ma J."/>
        </authorList>
    </citation>
    <scope>NUCLEOTIDE SEQUENCE [LARGE SCALE GENOMIC DNA]</scope>
    <source>
        <strain evidence="4">CGMCC 1.16026</strain>
    </source>
</reference>
<proteinExistence type="predicted"/>
<evidence type="ECO:0000259" key="2">
    <source>
        <dbReference type="Pfam" id="PF24961"/>
    </source>
</evidence>
<feature type="transmembrane region" description="Helical" evidence="1">
    <location>
        <begin position="31"/>
        <end position="49"/>
    </location>
</feature>
<keyword evidence="1" id="KW-0472">Membrane</keyword>
<keyword evidence="1" id="KW-0812">Transmembrane</keyword>
<keyword evidence="4" id="KW-1185">Reference proteome</keyword>
<feature type="transmembrane region" description="Helical" evidence="1">
    <location>
        <begin position="79"/>
        <end position="94"/>
    </location>
</feature>
<comment type="caution">
    <text evidence="3">The sequence shown here is derived from an EMBL/GenBank/DDBJ whole genome shotgun (WGS) entry which is preliminary data.</text>
</comment>
<evidence type="ECO:0000313" key="4">
    <source>
        <dbReference type="Proteomes" id="UP001596391"/>
    </source>
</evidence>
<protein>
    <recommendedName>
        <fullName evidence="2">NfeD integral membrane domain-containing protein</fullName>
    </recommendedName>
</protein>
<evidence type="ECO:0000256" key="1">
    <source>
        <dbReference type="SAM" id="Phobius"/>
    </source>
</evidence>
<gene>
    <name evidence="3" type="ORF">ACFQBQ_17020</name>
</gene>
<feature type="domain" description="NfeD integral membrane" evidence="2">
    <location>
        <begin position="10"/>
        <end position="114"/>
    </location>
</feature>
<organism evidence="3 4">
    <name type="scientific">Granulicella cerasi</name>
    <dbReference type="NCBI Taxonomy" id="741063"/>
    <lineage>
        <taxon>Bacteria</taxon>
        <taxon>Pseudomonadati</taxon>
        <taxon>Acidobacteriota</taxon>
        <taxon>Terriglobia</taxon>
        <taxon>Terriglobales</taxon>
        <taxon>Acidobacteriaceae</taxon>
        <taxon>Granulicella</taxon>
    </lineage>
</organism>